<dbReference type="Pfam" id="PF07987">
    <property type="entry name" value="DUF1775"/>
    <property type="match status" value="1"/>
</dbReference>
<dbReference type="InterPro" id="IPR038507">
    <property type="entry name" value="YcnI-like_sf"/>
</dbReference>
<dbReference type="RefSeq" id="WP_285982038.1">
    <property type="nucleotide sequence ID" value="NZ_JASVDS010000002.1"/>
</dbReference>
<dbReference type="Gene3D" id="2.60.40.2230">
    <property type="entry name" value="Uncharacterised protein YcnI-like PF07987, DUF1775"/>
    <property type="match status" value="1"/>
</dbReference>
<dbReference type="EMBL" id="JASVDS010000002">
    <property type="protein sequence ID" value="MDL5031932.1"/>
    <property type="molecule type" value="Genomic_DNA"/>
</dbReference>
<feature type="chain" id="PRO_5045096506" evidence="1">
    <location>
        <begin position="29"/>
        <end position="186"/>
    </location>
</feature>
<proteinExistence type="predicted"/>
<sequence length="186" mass="19769">MSMTSCLRTGAMALALGALAMAPAVSRAHITLEQGEAVAGSPYKAVLRVGHGCDGAATTQITVTLPPGFRGAKPMPKEGWTLAIRRQALAQPYDSHGKTIREDVTEISWTARDEAHALPDAWYDEFVLRGGTPEAVGPVWFKVHQRCTQGEWSWSEVPASGASTAGLKAPAVRLMLKAPGSAEHSH</sequence>
<feature type="signal peptide" evidence="1">
    <location>
        <begin position="1"/>
        <end position="28"/>
    </location>
</feature>
<evidence type="ECO:0000313" key="4">
    <source>
        <dbReference type="Proteomes" id="UP001238603"/>
    </source>
</evidence>
<evidence type="ECO:0000256" key="1">
    <source>
        <dbReference type="SAM" id="SignalP"/>
    </source>
</evidence>
<feature type="domain" description="YncI copper-binding" evidence="2">
    <location>
        <begin position="29"/>
        <end position="174"/>
    </location>
</feature>
<evidence type="ECO:0000259" key="2">
    <source>
        <dbReference type="Pfam" id="PF07987"/>
    </source>
</evidence>
<dbReference type="Proteomes" id="UP001238603">
    <property type="component" value="Unassembled WGS sequence"/>
</dbReference>
<name>A0ABT7LI16_9BURK</name>
<reference evidence="3 4" key="1">
    <citation type="submission" date="2023-06" db="EMBL/GenBank/DDBJ databases">
        <title>Pelomonas sp. APW6 16S ribosomal RNA gene genome sequencing and assembly.</title>
        <authorList>
            <person name="Woo H."/>
        </authorList>
    </citation>
    <scope>NUCLEOTIDE SEQUENCE [LARGE SCALE GENOMIC DNA]</scope>
    <source>
        <strain evidence="3 4">APW6</strain>
    </source>
</reference>
<protein>
    <submittedName>
        <fullName evidence="3">YcnI family protein</fullName>
    </submittedName>
</protein>
<dbReference type="CDD" id="cd08545">
    <property type="entry name" value="YcnI_like"/>
    <property type="match status" value="1"/>
</dbReference>
<gene>
    <name evidence="3" type="ORF">QRD43_08420</name>
</gene>
<dbReference type="InterPro" id="IPR012533">
    <property type="entry name" value="YcnI-copper_dom"/>
</dbReference>
<accession>A0ABT7LI16</accession>
<keyword evidence="1" id="KW-0732">Signal</keyword>
<comment type="caution">
    <text evidence="3">The sequence shown here is derived from an EMBL/GenBank/DDBJ whole genome shotgun (WGS) entry which is preliminary data.</text>
</comment>
<evidence type="ECO:0000313" key="3">
    <source>
        <dbReference type="EMBL" id="MDL5031932.1"/>
    </source>
</evidence>
<organism evidence="3 4">
    <name type="scientific">Roseateles subflavus</name>
    <dbReference type="NCBI Taxonomy" id="3053353"/>
    <lineage>
        <taxon>Bacteria</taxon>
        <taxon>Pseudomonadati</taxon>
        <taxon>Pseudomonadota</taxon>
        <taxon>Betaproteobacteria</taxon>
        <taxon>Burkholderiales</taxon>
        <taxon>Sphaerotilaceae</taxon>
        <taxon>Roseateles</taxon>
    </lineage>
</organism>
<keyword evidence="4" id="KW-1185">Reference proteome</keyword>